<accession>A0A0B7FMX9</accession>
<evidence type="ECO:0000256" key="3">
    <source>
        <dbReference type="PROSITE-ProRule" id="PRU00703"/>
    </source>
</evidence>
<feature type="region of interest" description="Disordered" evidence="4">
    <location>
        <begin position="341"/>
        <end position="385"/>
    </location>
</feature>
<feature type="domain" description="CBS" evidence="5">
    <location>
        <begin position="185"/>
        <end position="246"/>
    </location>
</feature>
<protein>
    <submittedName>
        <fullName evidence="6">Protein SDS23</fullName>
    </submittedName>
</protein>
<gene>
    <name evidence="6" type="ORF">RSOLAG1IB_03015</name>
</gene>
<keyword evidence="1" id="KW-0677">Repeat</keyword>
<dbReference type="PROSITE" id="PS51371">
    <property type="entry name" value="CBS"/>
    <property type="match status" value="3"/>
</dbReference>
<evidence type="ECO:0000259" key="5">
    <source>
        <dbReference type="PROSITE" id="PS51371"/>
    </source>
</evidence>
<feature type="domain" description="CBS" evidence="5">
    <location>
        <begin position="107"/>
        <end position="164"/>
    </location>
</feature>
<dbReference type="InterPro" id="IPR000644">
    <property type="entry name" value="CBS_dom"/>
</dbReference>
<organism evidence="6 7">
    <name type="scientific">Thanatephorus cucumeris (strain AG1-IB / isolate 7/3/14)</name>
    <name type="common">Lettuce bottom rot fungus</name>
    <name type="synonym">Rhizoctonia solani</name>
    <dbReference type="NCBI Taxonomy" id="1108050"/>
    <lineage>
        <taxon>Eukaryota</taxon>
        <taxon>Fungi</taxon>
        <taxon>Dikarya</taxon>
        <taxon>Basidiomycota</taxon>
        <taxon>Agaricomycotina</taxon>
        <taxon>Agaricomycetes</taxon>
        <taxon>Cantharellales</taxon>
        <taxon>Ceratobasidiaceae</taxon>
        <taxon>Rhizoctonia</taxon>
        <taxon>Rhizoctonia solani AG-1</taxon>
    </lineage>
</organism>
<proteinExistence type="predicted"/>
<feature type="domain" description="CBS" evidence="5">
    <location>
        <begin position="265"/>
        <end position="335"/>
    </location>
</feature>
<evidence type="ECO:0000313" key="6">
    <source>
        <dbReference type="EMBL" id="CEL58269.1"/>
    </source>
</evidence>
<dbReference type="GO" id="GO:0042149">
    <property type="term" value="P:cellular response to glucose starvation"/>
    <property type="evidence" value="ECO:0007669"/>
    <property type="project" value="TreeGrafter"/>
</dbReference>
<dbReference type="InterPro" id="IPR050511">
    <property type="entry name" value="AMPK_gamma/SDS23_families"/>
</dbReference>
<name>A0A0B7FMX9_THACB</name>
<dbReference type="PANTHER" id="PTHR13780">
    <property type="entry name" value="AMP-ACTIVATED PROTEIN KINASE, GAMMA REGULATORY SUBUNIT"/>
    <property type="match status" value="1"/>
</dbReference>
<feature type="compositionally biased region" description="Low complexity" evidence="4">
    <location>
        <begin position="350"/>
        <end position="359"/>
    </location>
</feature>
<evidence type="ECO:0000256" key="1">
    <source>
        <dbReference type="ARBA" id="ARBA00022737"/>
    </source>
</evidence>
<dbReference type="PANTHER" id="PTHR13780:SF36">
    <property type="entry name" value="CBS DOMAIN-CONTAINING PROTEIN"/>
    <property type="match status" value="1"/>
</dbReference>
<evidence type="ECO:0000256" key="2">
    <source>
        <dbReference type="ARBA" id="ARBA00023122"/>
    </source>
</evidence>
<dbReference type="CDD" id="cd02205">
    <property type="entry name" value="CBS_pair_SF"/>
    <property type="match status" value="2"/>
</dbReference>
<keyword evidence="2 3" id="KW-0129">CBS domain</keyword>
<dbReference type="EMBL" id="LN679102">
    <property type="protein sequence ID" value="CEL58269.1"/>
    <property type="molecule type" value="Genomic_DNA"/>
</dbReference>
<dbReference type="AlphaFoldDB" id="A0A0B7FMX9"/>
<evidence type="ECO:0000313" key="7">
    <source>
        <dbReference type="Proteomes" id="UP000059188"/>
    </source>
</evidence>
<dbReference type="Proteomes" id="UP000059188">
    <property type="component" value="Unassembled WGS sequence"/>
</dbReference>
<keyword evidence="7" id="KW-1185">Reference proteome</keyword>
<dbReference type="OrthoDB" id="449052at2759"/>
<sequence>MSVALARTGSGRIVNRPRQGSASISVERACEVLLEKKEWCIAVITEAAGAQPVCTGLFDFSDANAYMHLAVTANSLTPEDLQNDRISQIVSSARLRKEVPVELACNLSEKNPLIMLRNDTSLTTLLEIFSRGTHRVLVEGPEQQVKGIITDGALVKYFASNHDKITSSPVITQIISTSLLDLGVITPPPIVSASPDSTVLDAMTLMSREGVSSIAVLDPGPDVGVLISAVTVTDIGQLVVPSESKSVLSMKLSAFVSEIKNPHGMINGEDLYPVYSVLPTSTFGYTIEKLLATKVHRVFVADEPEPRSPPFGQGNLKGVVSLVDVLAVFARRLGIEANPGLMRERRRRGSSTSVSSTSTKSHHSSLRRNSTIGNPGVLGSPRITT</sequence>
<evidence type="ECO:0000256" key="4">
    <source>
        <dbReference type="SAM" id="MobiDB-lite"/>
    </source>
</evidence>
<dbReference type="STRING" id="1108050.A0A0B7FMX9"/>
<dbReference type="Gene3D" id="3.10.580.10">
    <property type="entry name" value="CBS-domain"/>
    <property type="match status" value="2"/>
</dbReference>
<dbReference type="SMART" id="SM00116">
    <property type="entry name" value="CBS"/>
    <property type="match status" value="3"/>
</dbReference>
<reference evidence="6 7" key="1">
    <citation type="submission" date="2014-11" db="EMBL/GenBank/DDBJ databases">
        <authorList>
            <person name="Wibberg Daniel"/>
        </authorList>
    </citation>
    <scope>NUCLEOTIDE SEQUENCE [LARGE SCALE GENOMIC DNA]</scope>
    <source>
        <strain evidence="6">Rhizoctonia solani AG1-IB 7/3/14</strain>
    </source>
</reference>
<dbReference type="InterPro" id="IPR046342">
    <property type="entry name" value="CBS_dom_sf"/>
</dbReference>
<dbReference type="SUPFAM" id="SSF54631">
    <property type="entry name" value="CBS-domain pair"/>
    <property type="match status" value="2"/>
</dbReference>
<dbReference type="GO" id="GO:0004865">
    <property type="term" value="F:protein serine/threonine phosphatase inhibitor activity"/>
    <property type="evidence" value="ECO:0007669"/>
    <property type="project" value="TreeGrafter"/>
</dbReference>
<dbReference type="Pfam" id="PF00571">
    <property type="entry name" value="CBS"/>
    <property type="match status" value="2"/>
</dbReference>